<dbReference type="EMBL" id="JAXCGZ010019760">
    <property type="protein sequence ID" value="KAK7065838.1"/>
    <property type="molecule type" value="Genomic_DNA"/>
</dbReference>
<dbReference type="GO" id="GO:0036503">
    <property type="term" value="P:ERAD pathway"/>
    <property type="evidence" value="ECO:0007669"/>
    <property type="project" value="TreeGrafter"/>
</dbReference>
<gene>
    <name evidence="2" type="primary">vms-1</name>
    <name evidence="2" type="ORF">SK128_025870</name>
</gene>
<dbReference type="AlphaFoldDB" id="A0AAN8WPI3"/>
<dbReference type="Proteomes" id="UP001381693">
    <property type="component" value="Unassembled WGS sequence"/>
</dbReference>
<organism evidence="2 3">
    <name type="scientific">Halocaridina rubra</name>
    <name type="common">Hawaiian red shrimp</name>
    <dbReference type="NCBI Taxonomy" id="373956"/>
    <lineage>
        <taxon>Eukaryota</taxon>
        <taxon>Metazoa</taxon>
        <taxon>Ecdysozoa</taxon>
        <taxon>Arthropoda</taxon>
        <taxon>Crustacea</taxon>
        <taxon>Multicrustacea</taxon>
        <taxon>Malacostraca</taxon>
        <taxon>Eumalacostraca</taxon>
        <taxon>Eucarida</taxon>
        <taxon>Decapoda</taxon>
        <taxon>Pleocyemata</taxon>
        <taxon>Caridea</taxon>
        <taxon>Atyoidea</taxon>
        <taxon>Atyidae</taxon>
        <taxon>Halocaridina</taxon>
    </lineage>
</organism>
<evidence type="ECO:0000259" key="1">
    <source>
        <dbReference type="Pfam" id="PF18716"/>
    </source>
</evidence>
<accession>A0AAN8WPI3</accession>
<dbReference type="InterPro" id="IPR041540">
    <property type="entry name" value="VATC"/>
</dbReference>
<evidence type="ECO:0000313" key="2">
    <source>
        <dbReference type="EMBL" id="KAK7065838.1"/>
    </source>
</evidence>
<dbReference type="InterPro" id="IPR047139">
    <property type="entry name" value="ANKZ1/VMS1"/>
</dbReference>
<reference evidence="2 3" key="1">
    <citation type="submission" date="2023-11" db="EMBL/GenBank/DDBJ databases">
        <title>Halocaridina rubra genome assembly.</title>
        <authorList>
            <person name="Smith C."/>
        </authorList>
    </citation>
    <scope>NUCLEOTIDE SEQUENCE [LARGE SCALE GENOMIC DNA]</scope>
    <source>
        <strain evidence="2">EP-1</strain>
        <tissue evidence="2">Whole</tissue>
    </source>
</reference>
<dbReference type="Pfam" id="PF18716">
    <property type="entry name" value="VATC"/>
    <property type="match status" value="1"/>
</dbReference>
<protein>
    <submittedName>
        <fullName evidence="2">Mitochondria-associated ubiquitin-dependent protein catabolic process</fullName>
    </submittedName>
</protein>
<feature type="non-terminal residue" evidence="2">
    <location>
        <position position="1"/>
    </location>
</feature>
<dbReference type="PANTHER" id="PTHR16036">
    <property type="entry name" value="ANKYRIN REPEAT AND ZINC FINGER DOMAIN-CONTAINING PROTEIN 1"/>
    <property type="match status" value="1"/>
</dbReference>
<proteinExistence type="predicted"/>
<keyword evidence="3" id="KW-1185">Reference proteome</keyword>
<feature type="domain" description="Vms1-associating treble clef" evidence="1">
    <location>
        <begin position="23"/>
        <end position="59"/>
    </location>
</feature>
<name>A0AAN8WPI3_HALRR</name>
<evidence type="ECO:0000313" key="3">
    <source>
        <dbReference type="Proteomes" id="UP001381693"/>
    </source>
</evidence>
<sequence>RALAAERRFLQQQESKCAPIQVLQRCFLCATDISGMVPFEYSDFKFCSTKCVREHRTKKS</sequence>
<comment type="caution">
    <text evidence="2">The sequence shown here is derived from an EMBL/GenBank/DDBJ whole genome shotgun (WGS) entry which is preliminary data.</text>
</comment>
<dbReference type="PANTHER" id="PTHR16036:SF2">
    <property type="entry name" value="TRNA ENDONUCLEASE ANKZF1"/>
    <property type="match status" value="1"/>
</dbReference>